<evidence type="ECO:0000259" key="6">
    <source>
        <dbReference type="Pfam" id="PF04542"/>
    </source>
</evidence>
<evidence type="ECO:0000313" key="8">
    <source>
        <dbReference type="EMBL" id="MBA2932888.1"/>
    </source>
</evidence>
<dbReference type="InterPro" id="IPR014284">
    <property type="entry name" value="RNA_pol_sigma-70_dom"/>
</dbReference>
<comment type="caution">
    <text evidence="8">The sequence shown here is derived from an EMBL/GenBank/DDBJ whole genome shotgun (WGS) entry which is preliminary data.</text>
</comment>
<keyword evidence="3" id="KW-0731">Sigma factor</keyword>
<dbReference type="Pfam" id="PF04542">
    <property type="entry name" value="Sigma70_r2"/>
    <property type="match status" value="1"/>
</dbReference>
<evidence type="ECO:0000259" key="7">
    <source>
        <dbReference type="Pfam" id="PF04545"/>
    </source>
</evidence>
<dbReference type="Proteomes" id="UP000570166">
    <property type="component" value="Unassembled WGS sequence"/>
</dbReference>
<keyword evidence="5" id="KW-0804">Transcription</keyword>
<feature type="domain" description="RNA polymerase sigma-70 region 4" evidence="7">
    <location>
        <begin position="136"/>
        <end position="184"/>
    </location>
</feature>
<evidence type="ECO:0000256" key="5">
    <source>
        <dbReference type="ARBA" id="ARBA00023163"/>
    </source>
</evidence>
<protein>
    <submittedName>
        <fullName evidence="8">Sigma-70 family RNA polymerase sigma factor</fullName>
    </submittedName>
</protein>
<dbReference type="Pfam" id="PF04545">
    <property type="entry name" value="Sigma70_r4"/>
    <property type="match status" value="1"/>
</dbReference>
<dbReference type="PANTHER" id="PTHR43133:SF62">
    <property type="entry name" value="RNA POLYMERASE SIGMA FACTOR SIGZ"/>
    <property type="match status" value="1"/>
</dbReference>
<reference evidence="8 9" key="1">
    <citation type="submission" date="2020-07" db="EMBL/GenBank/DDBJ databases">
        <authorList>
            <person name="Sun Q."/>
        </authorList>
    </citation>
    <scope>NUCLEOTIDE SEQUENCE [LARGE SCALE GENOMIC DNA]</scope>
    <source>
        <strain evidence="8 9">CGMCC 1.13654</strain>
    </source>
</reference>
<keyword evidence="2" id="KW-0805">Transcription regulation</keyword>
<evidence type="ECO:0000256" key="4">
    <source>
        <dbReference type="ARBA" id="ARBA00023125"/>
    </source>
</evidence>
<dbReference type="InterPro" id="IPR036388">
    <property type="entry name" value="WH-like_DNA-bd_sf"/>
</dbReference>
<dbReference type="EMBL" id="JACEIB010000001">
    <property type="protein sequence ID" value="MBA2932888.1"/>
    <property type="molecule type" value="Genomic_DNA"/>
</dbReference>
<evidence type="ECO:0000256" key="2">
    <source>
        <dbReference type="ARBA" id="ARBA00023015"/>
    </source>
</evidence>
<dbReference type="PANTHER" id="PTHR43133">
    <property type="entry name" value="RNA POLYMERASE ECF-TYPE SIGMA FACTO"/>
    <property type="match status" value="1"/>
</dbReference>
<evidence type="ECO:0000256" key="1">
    <source>
        <dbReference type="ARBA" id="ARBA00010641"/>
    </source>
</evidence>
<dbReference type="InterPro" id="IPR007627">
    <property type="entry name" value="RNA_pol_sigma70_r2"/>
</dbReference>
<name>A0A838L5K0_9SPHN</name>
<dbReference type="Gene3D" id="1.10.10.10">
    <property type="entry name" value="Winged helix-like DNA-binding domain superfamily/Winged helix DNA-binding domain"/>
    <property type="match status" value="1"/>
</dbReference>
<feature type="domain" description="RNA polymerase sigma-70 region 2" evidence="6">
    <location>
        <begin position="34"/>
        <end position="99"/>
    </location>
</feature>
<gene>
    <name evidence="8" type="ORF">HZF05_02145</name>
</gene>
<dbReference type="InterPro" id="IPR013325">
    <property type="entry name" value="RNA_pol_sigma_r2"/>
</dbReference>
<dbReference type="InterPro" id="IPR013324">
    <property type="entry name" value="RNA_pol_sigma_r3/r4-like"/>
</dbReference>
<dbReference type="InterPro" id="IPR039425">
    <property type="entry name" value="RNA_pol_sigma-70-like"/>
</dbReference>
<dbReference type="SUPFAM" id="SSF88946">
    <property type="entry name" value="Sigma2 domain of RNA polymerase sigma factors"/>
    <property type="match status" value="1"/>
</dbReference>
<sequence>MRMSSTSSDSDAANLAATLRRVAAGDRAAFEDVYRRTSVKLFGVCLRILPVRQEAEEALQEAYLSVWRRAGTFDVAKGSAMTWLITLTRNRAVDRLRSGGKVATAPIELADDVPDPTPPASTLLEIGEDQQRLAYCLGTLDGGDAGLIRTAFFEGSTYAELASRAATPLGTIKSRIRRALLKLKDCLS</sequence>
<evidence type="ECO:0000313" key="9">
    <source>
        <dbReference type="Proteomes" id="UP000570166"/>
    </source>
</evidence>
<keyword evidence="4" id="KW-0238">DNA-binding</keyword>
<dbReference type="GO" id="GO:0006352">
    <property type="term" value="P:DNA-templated transcription initiation"/>
    <property type="evidence" value="ECO:0007669"/>
    <property type="project" value="InterPro"/>
</dbReference>
<evidence type="ECO:0000256" key="3">
    <source>
        <dbReference type="ARBA" id="ARBA00023082"/>
    </source>
</evidence>
<proteinExistence type="inferred from homology"/>
<comment type="similarity">
    <text evidence="1">Belongs to the sigma-70 factor family. ECF subfamily.</text>
</comment>
<dbReference type="AlphaFoldDB" id="A0A838L5K0"/>
<dbReference type="GO" id="GO:0016987">
    <property type="term" value="F:sigma factor activity"/>
    <property type="evidence" value="ECO:0007669"/>
    <property type="project" value="UniProtKB-KW"/>
</dbReference>
<accession>A0A838L5K0</accession>
<dbReference type="SUPFAM" id="SSF88659">
    <property type="entry name" value="Sigma3 and sigma4 domains of RNA polymerase sigma factors"/>
    <property type="match status" value="1"/>
</dbReference>
<dbReference type="InterPro" id="IPR007630">
    <property type="entry name" value="RNA_pol_sigma70_r4"/>
</dbReference>
<dbReference type="Gene3D" id="1.10.1740.10">
    <property type="match status" value="1"/>
</dbReference>
<dbReference type="GO" id="GO:0003677">
    <property type="term" value="F:DNA binding"/>
    <property type="evidence" value="ECO:0007669"/>
    <property type="project" value="UniProtKB-KW"/>
</dbReference>
<keyword evidence="9" id="KW-1185">Reference proteome</keyword>
<dbReference type="NCBIfam" id="TIGR02937">
    <property type="entry name" value="sigma70-ECF"/>
    <property type="match status" value="1"/>
</dbReference>
<organism evidence="8 9">
    <name type="scientific">Sphingomonas chungangi</name>
    <dbReference type="NCBI Taxonomy" id="2683589"/>
    <lineage>
        <taxon>Bacteria</taxon>
        <taxon>Pseudomonadati</taxon>
        <taxon>Pseudomonadota</taxon>
        <taxon>Alphaproteobacteria</taxon>
        <taxon>Sphingomonadales</taxon>
        <taxon>Sphingomonadaceae</taxon>
        <taxon>Sphingomonas</taxon>
    </lineage>
</organism>